<feature type="region of interest" description="Disordered" evidence="1">
    <location>
        <begin position="19"/>
        <end position="41"/>
    </location>
</feature>
<sequence length="86" mass="9546">MAVTNEAATVIPLAVPGVEKKKKRDGEQGCNNTHNDGNAWFERRRSSGSYSRTRTIFFSRGRIRCSSKGKITSGMNFRPALQAKRG</sequence>
<organism evidence="2 3">
    <name type="scientific">Corchorus olitorius</name>
    <dbReference type="NCBI Taxonomy" id="93759"/>
    <lineage>
        <taxon>Eukaryota</taxon>
        <taxon>Viridiplantae</taxon>
        <taxon>Streptophyta</taxon>
        <taxon>Embryophyta</taxon>
        <taxon>Tracheophyta</taxon>
        <taxon>Spermatophyta</taxon>
        <taxon>Magnoliopsida</taxon>
        <taxon>eudicotyledons</taxon>
        <taxon>Gunneridae</taxon>
        <taxon>Pentapetalae</taxon>
        <taxon>rosids</taxon>
        <taxon>malvids</taxon>
        <taxon>Malvales</taxon>
        <taxon>Malvaceae</taxon>
        <taxon>Grewioideae</taxon>
        <taxon>Apeibeae</taxon>
        <taxon>Corchorus</taxon>
    </lineage>
</organism>
<proteinExistence type="predicted"/>
<dbReference type="AlphaFoldDB" id="A0A1R3IGH9"/>
<gene>
    <name evidence="2" type="ORF">COLO4_23448</name>
</gene>
<evidence type="ECO:0000313" key="3">
    <source>
        <dbReference type="Proteomes" id="UP000187203"/>
    </source>
</evidence>
<keyword evidence="3" id="KW-1185">Reference proteome</keyword>
<comment type="caution">
    <text evidence="2">The sequence shown here is derived from an EMBL/GenBank/DDBJ whole genome shotgun (WGS) entry which is preliminary data.</text>
</comment>
<dbReference type="Proteomes" id="UP000187203">
    <property type="component" value="Unassembled WGS sequence"/>
</dbReference>
<name>A0A1R3IGH9_9ROSI</name>
<dbReference type="OrthoDB" id="10436322at2759"/>
<evidence type="ECO:0000313" key="2">
    <source>
        <dbReference type="EMBL" id="OMO81706.1"/>
    </source>
</evidence>
<evidence type="ECO:0000256" key="1">
    <source>
        <dbReference type="SAM" id="MobiDB-lite"/>
    </source>
</evidence>
<accession>A0A1R3IGH9</accession>
<dbReference type="EMBL" id="AWUE01018227">
    <property type="protein sequence ID" value="OMO81706.1"/>
    <property type="molecule type" value="Genomic_DNA"/>
</dbReference>
<protein>
    <submittedName>
        <fullName evidence="2">Uncharacterized protein</fullName>
    </submittedName>
</protein>
<reference evidence="3" key="1">
    <citation type="submission" date="2013-09" db="EMBL/GenBank/DDBJ databases">
        <title>Corchorus olitorius genome sequencing.</title>
        <authorList>
            <person name="Alam M."/>
            <person name="Haque M.S."/>
            <person name="Islam M.S."/>
            <person name="Emdad E.M."/>
            <person name="Islam M.M."/>
            <person name="Ahmed B."/>
            <person name="Halim A."/>
            <person name="Hossen Q.M.M."/>
            <person name="Hossain M.Z."/>
            <person name="Ahmed R."/>
            <person name="Khan M.M."/>
            <person name="Islam R."/>
            <person name="Rashid M.M."/>
            <person name="Khan S.A."/>
            <person name="Rahman M.S."/>
            <person name="Alam M."/>
            <person name="Yahiya A.S."/>
            <person name="Khan M.S."/>
            <person name="Azam M.S."/>
            <person name="Haque T."/>
            <person name="Lashkar M.Z.H."/>
            <person name="Akhand A.I."/>
            <person name="Morshed G."/>
            <person name="Roy S."/>
            <person name="Uddin K.S."/>
            <person name="Rabeya T."/>
            <person name="Hossain A.S."/>
            <person name="Chowdhury A."/>
            <person name="Snigdha A.R."/>
            <person name="Mortoza M.S."/>
            <person name="Matin S.A."/>
            <person name="Hoque S.M.E."/>
            <person name="Islam M.K."/>
            <person name="Roy D.K."/>
            <person name="Haider R."/>
            <person name="Moosa M.M."/>
            <person name="Elias S.M."/>
            <person name="Hasan A.M."/>
            <person name="Jahan S."/>
            <person name="Shafiuddin M."/>
            <person name="Mahmood N."/>
            <person name="Shommy N.S."/>
        </authorList>
    </citation>
    <scope>NUCLEOTIDE SEQUENCE [LARGE SCALE GENOMIC DNA]</scope>
    <source>
        <strain evidence="3">cv. O-4</strain>
    </source>
</reference>